<dbReference type="Gene3D" id="2.10.70.10">
    <property type="entry name" value="Complement Module, domain 1"/>
    <property type="match status" value="1"/>
</dbReference>
<dbReference type="Gene3D" id="3.40.720.10">
    <property type="entry name" value="Alkaline Phosphatase, subunit A"/>
    <property type="match status" value="1"/>
</dbReference>
<keyword evidence="17" id="KW-0449">Lipoprotein</keyword>
<keyword evidence="32" id="KW-0768">Sushi</keyword>
<dbReference type="GO" id="GO:0046872">
    <property type="term" value="F:metal ion binding"/>
    <property type="evidence" value="ECO:0007669"/>
    <property type="project" value="UniProtKB-KW"/>
</dbReference>
<evidence type="ECO:0000256" key="30">
    <source>
        <dbReference type="ARBA" id="ARBA00049092"/>
    </source>
</evidence>
<proteinExistence type="inferred from homology"/>
<evidence type="ECO:0000256" key="4">
    <source>
        <dbReference type="ARBA" id="ARBA00012318"/>
    </source>
</evidence>
<keyword evidence="7" id="KW-0336">GPI-anchor</keyword>
<evidence type="ECO:0000256" key="26">
    <source>
        <dbReference type="ARBA" id="ARBA00047779"/>
    </source>
</evidence>
<evidence type="ECO:0000256" key="5">
    <source>
        <dbReference type="ARBA" id="ARBA00022475"/>
    </source>
</evidence>
<keyword evidence="13" id="KW-0443">Lipid metabolism</keyword>
<keyword evidence="37" id="KW-1185">Reference proteome</keyword>
<feature type="domain" description="Sushi" evidence="35">
    <location>
        <begin position="467"/>
        <end position="533"/>
    </location>
</feature>
<comment type="catalytic activity">
    <reaction evidence="31">
        <text>1-(5Z,8Z,11Z,14Z-eicosatetraenoyl)-sn-glycero-3-phosphocholine + H2O = 1-(5Z,8Z,11Z,14Z-eicosatetraenoyl)-sn-glycerol + phosphocholine + H(+)</text>
        <dbReference type="Rhea" id="RHEA:41003"/>
        <dbReference type="ChEBI" id="CHEBI:15377"/>
        <dbReference type="ChEBI" id="CHEBI:15378"/>
        <dbReference type="ChEBI" id="CHEBI:34071"/>
        <dbReference type="ChEBI" id="CHEBI:74344"/>
        <dbReference type="ChEBI" id="CHEBI:295975"/>
    </reaction>
    <physiologicalReaction direction="left-to-right" evidence="31">
        <dbReference type="Rhea" id="RHEA:41004"/>
    </physiologicalReaction>
</comment>
<evidence type="ECO:0000256" key="9">
    <source>
        <dbReference type="ARBA" id="ARBA00022729"/>
    </source>
</evidence>
<evidence type="ECO:0000256" key="3">
    <source>
        <dbReference type="ARBA" id="ARBA00010594"/>
    </source>
</evidence>
<evidence type="ECO:0000259" key="35">
    <source>
        <dbReference type="PROSITE" id="PS50923"/>
    </source>
</evidence>
<dbReference type="Pfam" id="PF01663">
    <property type="entry name" value="Phosphodiest"/>
    <property type="match status" value="1"/>
</dbReference>
<keyword evidence="33" id="KW-1133">Transmembrane helix</keyword>
<dbReference type="CDD" id="cd00033">
    <property type="entry name" value="CCP"/>
    <property type="match status" value="1"/>
</dbReference>
<comment type="catalytic activity">
    <reaction evidence="25">
        <text>a 1-acyl-sn-glycero-3-phosphocholine + H2O = a 1-acyl-sn-glycerol + phosphocholine + H(+)</text>
        <dbReference type="Rhea" id="RHEA:44720"/>
        <dbReference type="ChEBI" id="CHEBI:15377"/>
        <dbReference type="ChEBI" id="CHEBI:15378"/>
        <dbReference type="ChEBI" id="CHEBI:58168"/>
        <dbReference type="ChEBI" id="CHEBI:64683"/>
        <dbReference type="ChEBI" id="CHEBI:295975"/>
    </reaction>
    <physiologicalReaction direction="left-to-right" evidence="25">
        <dbReference type="Rhea" id="RHEA:44721"/>
    </physiologicalReaction>
</comment>
<dbReference type="GO" id="GO:0047390">
    <property type="term" value="F:glycerophosphocholine cholinephosphodiesterase activity"/>
    <property type="evidence" value="ECO:0007669"/>
    <property type="project" value="UniProtKB-EC"/>
</dbReference>
<evidence type="ECO:0000256" key="25">
    <source>
        <dbReference type="ARBA" id="ARBA00047600"/>
    </source>
</evidence>
<dbReference type="InterPro" id="IPR002591">
    <property type="entry name" value="Phosphodiest/P_Trfase"/>
</dbReference>
<sequence length="533" mass="59648">MISVPWVFLSILGNINAQKLVVVIAEGLSGAYFHRFSHLSGLRLFEEEGVWSTRLFPVFPTLPLPNRHTLLTGVLPRKHGMMSDIVFNWRSGLEFLNFTQESDFRKSDWWMTDPIYVTATQAKASVAMFFFPECNVDWVPAPHLCVPPRNDGMSFADERVAKIVVEATKSHDLVLVYHPNIREQIADIGPRRSNDRTATEVDKFQQALERLTAQARERIDLNVIVVSPYGLIDVPKRNIRVLDDYLPMELLQMSIGSGAVKQLIAMPGKTHQVYSQLRNHTPIPNVKIYFTAPKIGDLPEWYHYKKSATVPDLVLVAQPGYAIVTRDLAKQIPPQDPNEIKAGMSGYNNHYPDMLGVFLAYGPVFRKGFHKGPLELCDVYTLMCAILRIDDCNTSCGRILRIDDVLTSDTRVAVRARLNRTNHATLAKIVLTAIVVIVMLLVLISVSNNSILHLIRRRVFFVAEAEGSCDPLPDDSKARIMYHMKNKIVVRPKEQLDDGAVAKLRCHPGAEPSGPSTATCVSGKWDGALGSCA</sequence>
<evidence type="ECO:0000256" key="23">
    <source>
        <dbReference type="ARBA" id="ARBA00047482"/>
    </source>
</evidence>
<keyword evidence="33" id="KW-0812">Transmembrane</keyword>
<dbReference type="GO" id="GO:0005886">
    <property type="term" value="C:plasma membrane"/>
    <property type="evidence" value="ECO:0007669"/>
    <property type="project" value="UniProtKB-SubCell"/>
</dbReference>
<evidence type="ECO:0000256" key="6">
    <source>
        <dbReference type="ARBA" id="ARBA00022553"/>
    </source>
</evidence>
<dbReference type="AlphaFoldDB" id="A0AA36H023"/>
<evidence type="ECO:0000256" key="29">
    <source>
        <dbReference type="ARBA" id="ARBA00048703"/>
    </source>
</evidence>
<dbReference type="InterPro" id="IPR017850">
    <property type="entry name" value="Alkaline_phosphatase_core_sf"/>
</dbReference>
<comment type="caution">
    <text evidence="36">The sequence shown here is derived from an EMBL/GenBank/DDBJ whole genome shotgun (WGS) entry which is preliminary data.</text>
</comment>
<keyword evidence="16" id="KW-0325">Glycoprotein</keyword>
<dbReference type="Pfam" id="PF00084">
    <property type="entry name" value="Sushi"/>
    <property type="match status" value="1"/>
</dbReference>
<evidence type="ECO:0000256" key="17">
    <source>
        <dbReference type="ARBA" id="ARBA00023288"/>
    </source>
</evidence>
<evidence type="ECO:0000256" key="19">
    <source>
        <dbReference type="ARBA" id="ARBA00032556"/>
    </source>
</evidence>
<comment type="catalytic activity">
    <reaction evidence="27">
        <text>1-hexadecanoyl-sn-glycero-3-phosphocholine + H2O = 1-hexadecanoyl-sn-glycerol + phosphocholine + H(+)</text>
        <dbReference type="Rhea" id="RHEA:41119"/>
        <dbReference type="ChEBI" id="CHEBI:15377"/>
        <dbReference type="ChEBI" id="CHEBI:15378"/>
        <dbReference type="ChEBI" id="CHEBI:72998"/>
        <dbReference type="ChEBI" id="CHEBI:75542"/>
        <dbReference type="ChEBI" id="CHEBI:295975"/>
    </reaction>
    <physiologicalReaction direction="left-to-right" evidence="27">
        <dbReference type="Rhea" id="RHEA:41120"/>
    </physiologicalReaction>
</comment>
<reference evidence="36" key="1">
    <citation type="submission" date="2023-07" db="EMBL/GenBank/DDBJ databases">
        <authorList>
            <consortium name="CYATHOMIX"/>
        </authorList>
    </citation>
    <scope>NUCLEOTIDE SEQUENCE</scope>
    <source>
        <strain evidence="36">N/A</strain>
    </source>
</reference>
<comment type="subcellular location">
    <subcellularLocation>
        <location evidence="2">Cell membrane</location>
        <topology evidence="2">Lipid-anchor</topology>
        <topology evidence="2">GPI-anchor</topology>
    </subcellularLocation>
</comment>
<evidence type="ECO:0000256" key="22">
    <source>
        <dbReference type="ARBA" id="ARBA00047322"/>
    </source>
</evidence>
<organism evidence="36 37">
    <name type="scientific">Cylicocyclus nassatus</name>
    <name type="common">Nematode worm</name>
    <dbReference type="NCBI Taxonomy" id="53992"/>
    <lineage>
        <taxon>Eukaryota</taxon>
        <taxon>Metazoa</taxon>
        <taxon>Ecdysozoa</taxon>
        <taxon>Nematoda</taxon>
        <taxon>Chromadorea</taxon>
        <taxon>Rhabditida</taxon>
        <taxon>Rhabditina</taxon>
        <taxon>Rhabditomorpha</taxon>
        <taxon>Strongyloidea</taxon>
        <taxon>Strongylidae</taxon>
        <taxon>Cylicocyclus</taxon>
    </lineage>
</organism>
<evidence type="ECO:0000256" key="2">
    <source>
        <dbReference type="ARBA" id="ARBA00004609"/>
    </source>
</evidence>
<evidence type="ECO:0000256" key="32">
    <source>
        <dbReference type="PROSITE-ProRule" id="PRU00302"/>
    </source>
</evidence>
<comment type="catalytic activity">
    <reaction evidence="28">
        <text>sphing-4-enine-phosphocholine + H2O = sphing-4-enine + phosphocholine + H(+)</text>
        <dbReference type="Rhea" id="RHEA:41095"/>
        <dbReference type="ChEBI" id="CHEBI:15377"/>
        <dbReference type="ChEBI" id="CHEBI:15378"/>
        <dbReference type="ChEBI" id="CHEBI:57756"/>
        <dbReference type="ChEBI" id="CHEBI:58906"/>
        <dbReference type="ChEBI" id="CHEBI:295975"/>
    </reaction>
    <physiologicalReaction direction="left-to-right" evidence="28">
        <dbReference type="Rhea" id="RHEA:41096"/>
    </physiologicalReaction>
</comment>
<evidence type="ECO:0000313" key="36">
    <source>
        <dbReference type="EMBL" id="CAJ0601412.1"/>
    </source>
</evidence>
<evidence type="ECO:0000256" key="24">
    <source>
        <dbReference type="ARBA" id="ARBA00047494"/>
    </source>
</evidence>
<dbReference type="InterPro" id="IPR000436">
    <property type="entry name" value="Sushi_SCR_CCP_dom"/>
</dbReference>
<keyword evidence="8" id="KW-0479">Metal-binding</keyword>
<evidence type="ECO:0000256" key="28">
    <source>
        <dbReference type="ARBA" id="ARBA00048234"/>
    </source>
</evidence>
<evidence type="ECO:0000256" key="34">
    <source>
        <dbReference type="SAM" id="SignalP"/>
    </source>
</evidence>
<comment type="catalytic activity">
    <reaction evidence="23">
        <text>glycero-2-phosphocholine + H2O = phosphocholine + glycerol + H(+)</text>
        <dbReference type="Rhea" id="RHEA:61684"/>
        <dbReference type="ChEBI" id="CHEBI:15377"/>
        <dbReference type="ChEBI" id="CHEBI:15378"/>
        <dbReference type="ChEBI" id="CHEBI:17754"/>
        <dbReference type="ChEBI" id="CHEBI:144950"/>
        <dbReference type="ChEBI" id="CHEBI:295975"/>
    </reaction>
    <physiologicalReaction direction="left-to-right" evidence="23">
        <dbReference type="Rhea" id="RHEA:61685"/>
    </physiologicalReaction>
</comment>
<keyword evidence="10" id="KW-0378">Hydrolase</keyword>
<evidence type="ECO:0000256" key="13">
    <source>
        <dbReference type="ARBA" id="ARBA00023098"/>
    </source>
</evidence>
<evidence type="ECO:0000256" key="18">
    <source>
        <dbReference type="ARBA" id="ARBA00031167"/>
    </source>
</evidence>
<evidence type="ECO:0000256" key="27">
    <source>
        <dbReference type="ARBA" id="ARBA00048209"/>
    </source>
</evidence>
<dbReference type="EC" id="3.1.4.38" evidence="4"/>
<feature type="transmembrane region" description="Helical" evidence="33">
    <location>
        <begin position="426"/>
        <end position="448"/>
    </location>
</feature>
<dbReference type="GO" id="GO:0016042">
    <property type="term" value="P:lipid catabolic process"/>
    <property type="evidence" value="ECO:0007669"/>
    <property type="project" value="UniProtKB-KW"/>
</dbReference>
<evidence type="ECO:0000256" key="10">
    <source>
        <dbReference type="ARBA" id="ARBA00022801"/>
    </source>
</evidence>
<keyword evidence="11" id="KW-0862">Zinc</keyword>
<dbReference type="GO" id="GO:0098552">
    <property type="term" value="C:side of membrane"/>
    <property type="evidence" value="ECO:0007669"/>
    <property type="project" value="UniProtKB-KW"/>
</dbReference>
<evidence type="ECO:0000256" key="14">
    <source>
        <dbReference type="ARBA" id="ARBA00023136"/>
    </source>
</evidence>
<evidence type="ECO:0000256" key="33">
    <source>
        <dbReference type="SAM" id="Phobius"/>
    </source>
</evidence>
<dbReference type="SUPFAM" id="SSF53649">
    <property type="entry name" value="Alkaline phosphatase-like"/>
    <property type="match status" value="1"/>
</dbReference>
<evidence type="ECO:0000256" key="21">
    <source>
        <dbReference type="ARBA" id="ARBA00047290"/>
    </source>
</evidence>
<feature type="chain" id="PRO_5041222881" description="glycerophosphocholine cholinephosphodiesterase" evidence="34">
    <location>
        <begin position="18"/>
        <end position="533"/>
    </location>
</feature>
<dbReference type="PANTHER" id="PTHR10151:SF66">
    <property type="entry name" value="GLYCEROPHOSPHOCHOLINE CHOLINEPHOSPHODIESTERASE ENPP6"/>
    <property type="match status" value="1"/>
</dbReference>
<keyword evidence="12" id="KW-0442">Lipid degradation</keyword>
<evidence type="ECO:0000256" key="12">
    <source>
        <dbReference type="ARBA" id="ARBA00022963"/>
    </source>
</evidence>
<dbReference type="InterPro" id="IPR035976">
    <property type="entry name" value="Sushi/SCR/CCP_sf"/>
</dbReference>
<comment type="catalytic activity">
    <reaction evidence="29">
        <text>sn-glycerol 3-phosphocholine + H2O = phosphocholine + glycerol + H(+)</text>
        <dbReference type="Rhea" id="RHEA:19545"/>
        <dbReference type="ChEBI" id="CHEBI:15377"/>
        <dbReference type="ChEBI" id="CHEBI:15378"/>
        <dbReference type="ChEBI" id="CHEBI:16870"/>
        <dbReference type="ChEBI" id="CHEBI:17754"/>
        <dbReference type="ChEBI" id="CHEBI:295975"/>
        <dbReference type="EC" id="3.1.4.38"/>
    </reaction>
    <physiologicalReaction direction="left-to-right" evidence="29">
        <dbReference type="Rhea" id="RHEA:19546"/>
    </physiologicalReaction>
</comment>
<evidence type="ECO:0000256" key="16">
    <source>
        <dbReference type="ARBA" id="ARBA00023180"/>
    </source>
</evidence>
<accession>A0AA36H023</accession>
<name>A0AA36H023_CYLNA</name>
<comment type="catalytic activity">
    <reaction evidence="24">
        <text>a 1-O-alkyl-sn-glycero-3-phosphocholine + H2O = a 1-O-alkyl-sn-glycerol + phosphocholine + H(+)</text>
        <dbReference type="Rhea" id="RHEA:36083"/>
        <dbReference type="ChEBI" id="CHEBI:15377"/>
        <dbReference type="ChEBI" id="CHEBI:15378"/>
        <dbReference type="ChEBI" id="CHEBI:15850"/>
        <dbReference type="ChEBI" id="CHEBI:30909"/>
        <dbReference type="ChEBI" id="CHEBI:295975"/>
    </reaction>
    <physiologicalReaction direction="left-to-right" evidence="24">
        <dbReference type="Rhea" id="RHEA:36084"/>
    </physiologicalReaction>
</comment>
<keyword evidence="15" id="KW-1015">Disulfide bond</keyword>
<protein>
    <recommendedName>
        <fullName evidence="4">glycerophosphocholine cholinephosphodiesterase</fullName>
        <ecNumber evidence="4">3.1.4.38</ecNumber>
    </recommendedName>
    <alternativeName>
        <fullName evidence="19">Choline-specific glycerophosphodiester phosphodiesterase</fullName>
    </alternativeName>
    <alternativeName>
        <fullName evidence="18">Ectonucleotide pyrophosphatase/phosphodiesterase family member 6</fullName>
    </alternativeName>
</protein>
<comment type="caution">
    <text evidence="32">Lacks conserved residue(s) required for the propagation of feature annotation.</text>
</comment>
<comment type="function">
    <text evidence="20">Choline-specific glycerophosphodiesterase that hydrolyzes glycerophosphocholine (GPC) and lysophosphatidylcholine (LPC) and contributes to supplying choline to the cells. Has a preference for LPC with short (12:0 and 14:0) or polyunsaturated (18:2 and 20:4) fatty acids. In vitro, hydrolyzes only choline-containing lysophospholipids, such as sphingosylphosphorylcholine (SPC), platelet-activating factor (PAF) and lysoPAF, but not other lysophospholipids.</text>
</comment>
<dbReference type="PANTHER" id="PTHR10151">
    <property type="entry name" value="ECTONUCLEOTIDE PYROPHOSPHATASE/PHOSPHODIESTERASE"/>
    <property type="match status" value="1"/>
</dbReference>
<evidence type="ECO:0000256" key="20">
    <source>
        <dbReference type="ARBA" id="ARBA00046203"/>
    </source>
</evidence>
<dbReference type="EMBL" id="CATQJL010000305">
    <property type="protein sequence ID" value="CAJ0601412.1"/>
    <property type="molecule type" value="Genomic_DNA"/>
</dbReference>
<evidence type="ECO:0000256" key="31">
    <source>
        <dbReference type="ARBA" id="ARBA00049320"/>
    </source>
</evidence>
<comment type="cofactor">
    <cofactor evidence="1">
        <name>Zn(2+)</name>
        <dbReference type="ChEBI" id="CHEBI:29105"/>
    </cofactor>
</comment>
<evidence type="ECO:0000256" key="1">
    <source>
        <dbReference type="ARBA" id="ARBA00001947"/>
    </source>
</evidence>
<evidence type="ECO:0000256" key="8">
    <source>
        <dbReference type="ARBA" id="ARBA00022723"/>
    </source>
</evidence>
<dbReference type="SMART" id="SM00032">
    <property type="entry name" value="CCP"/>
    <property type="match status" value="1"/>
</dbReference>
<gene>
    <name evidence="36" type="ORF">CYNAS_LOCUS13395</name>
</gene>
<evidence type="ECO:0000256" key="7">
    <source>
        <dbReference type="ARBA" id="ARBA00022622"/>
    </source>
</evidence>
<comment type="catalytic activity">
    <reaction evidence="22">
        <text>1-(9Z-octadecenoyl)-sn-glycero-3-phosphocholine + H2O = 1-(9Z-octadecenoyl)-sn-glycerol + phosphocholine + H(+)</text>
        <dbReference type="Rhea" id="RHEA:41091"/>
        <dbReference type="ChEBI" id="CHEBI:15377"/>
        <dbReference type="ChEBI" id="CHEBI:15378"/>
        <dbReference type="ChEBI" id="CHEBI:28610"/>
        <dbReference type="ChEBI" id="CHEBI:75757"/>
        <dbReference type="ChEBI" id="CHEBI:295975"/>
    </reaction>
    <physiologicalReaction direction="left-to-right" evidence="22">
        <dbReference type="Rhea" id="RHEA:41092"/>
    </physiologicalReaction>
</comment>
<comment type="catalytic activity">
    <reaction evidence="30">
        <text>1-(9Z,12Z)-octadecadienoyl-sn-glycero-3-phosphocholine + H2O = 1-(9Z,12Z-octadecadienoyl)-sn-glycerol + phosphocholine + H(+)</text>
        <dbReference type="Rhea" id="RHEA:41115"/>
        <dbReference type="ChEBI" id="CHEBI:15377"/>
        <dbReference type="ChEBI" id="CHEBI:15378"/>
        <dbReference type="ChEBI" id="CHEBI:28733"/>
        <dbReference type="ChEBI" id="CHEBI:75561"/>
        <dbReference type="ChEBI" id="CHEBI:295975"/>
    </reaction>
    <physiologicalReaction direction="left-to-right" evidence="30">
        <dbReference type="Rhea" id="RHEA:41116"/>
    </physiologicalReaction>
</comment>
<comment type="similarity">
    <text evidence="3">Belongs to the nucleotide pyrophosphatase/phosphodiesterase family.</text>
</comment>
<comment type="catalytic activity">
    <reaction evidence="21">
        <text>1-dodecanoyl-sn-glycero-3-phosphocholine + H2O = 1-dodecanoyl-sn-glycerol + phosphocholine + H(+)</text>
        <dbReference type="Rhea" id="RHEA:41127"/>
        <dbReference type="ChEBI" id="CHEBI:15377"/>
        <dbReference type="ChEBI" id="CHEBI:15378"/>
        <dbReference type="ChEBI" id="CHEBI:74966"/>
        <dbReference type="ChEBI" id="CHEBI:75529"/>
        <dbReference type="ChEBI" id="CHEBI:295975"/>
    </reaction>
    <physiologicalReaction direction="left-to-right" evidence="21">
        <dbReference type="Rhea" id="RHEA:41128"/>
    </physiologicalReaction>
</comment>
<comment type="catalytic activity">
    <reaction evidence="26">
        <text>1-tetradecanoyl-sn-glycero-3-phosphocholine + H2O = 1-tetradecanoyl-sn-glycerol + phosphocholine + H(+)</text>
        <dbReference type="Rhea" id="RHEA:40999"/>
        <dbReference type="ChEBI" id="CHEBI:15377"/>
        <dbReference type="ChEBI" id="CHEBI:15378"/>
        <dbReference type="ChEBI" id="CHEBI:64489"/>
        <dbReference type="ChEBI" id="CHEBI:75536"/>
        <dbReference type="ChEBI" id="CHEBI:295975"/>
    </reaction>
    <physiologicalReaction direction="left-to-right" evidence="26">
        <dbReference type="Rhea" id="RHEA:41000"/>
    </physiologicalReaction>
</comment>
<evidence type="ECO:0000256" key="11">
    <source>
        <dbReference type="ARBA" id="ARBA00022833"/>
    </source>
</evidence>
<keyword evidence="6" id="KW-0597">Phosphoprotein</keyword>
<keyword evidence="14 33" id="KW-0472">Membrane</keyword>
<evidence type="ECO:0000256" key="15">
    <source>
        <dbReference type="ARBA" id="ARBA00023157"/>
    </source>
</evidence>
<dbReference type="SUPFAM" id="SSF57535">
    <property type="entry name" value="Complement control module/SCR domain"/>
    <property type="match status" value="1"/>
</dbReference>
<feature type="signal peptide" evidence="34">
    <location>
        <begin position="1"/>
        <end position="17"/>
    </location>
</feature>
<dbReference type="Proteomes" id="UP001176961">
    <property type="component" value="Unassembled WGS sequence"/>
</dbReference>
<evidence type="ECO:0000313" key="37">
    <source>
        <dbReference type="Proteomes" id="UP001176961"/>
    </source>
</evidence>
<keyword evidence="9 34" id="KW-0732">Signal</keyword>
<keyword evidence="5" id="KW-1003">Cell membrane</keyword>
<dbReference type="PROSITE" id="PS50923">
    <property type="entry name" value="SUSHI"/>
    <property type="match status" value="1"/>
</dbReference>